<dbReference type="GO" id="GO:1990316">
    <property type="term" value="C:Atg1/ULK1 kinase complex"/>
    <property type="evidence" value="ECO:0007669"/>
    <property type="project" value="TreeGrafter"/>
</dbReference>
<keyword evidence="6" id="KW-1185">Reference proteome</keyword>
<evidence type="ECO:0000313" key="5">
    <source>
        <dbReference type="EnsemblMetazoa" id="AALB003970-PA"/>
    </source>
</evidence>
<dbReference type="Proteomes" id="UP000069272">
    <property type="component" value="Chromosome 3R"/>
</dbReference>
<evidence type="ECO:0000256" key="4">
    <source>
        <dbReference type="SAM" id="MobiDB-lite"/>
    </source>
</evidence>
<dbReference type="VEuPathDB" id="VectorBase:AALB20_034518"/>
<dbReference type="PANTHER" id="PTHR13292:SF0">
    <property type="entry name" value="AUTOPHAGY-RELATED PROTEIN 101"/>
    <property type="match status" value="1"/>
</dbReference>
<evidence type="ECO:0000256" key="2">
    <source>
        <dbReference type="ARBA" id="ARBA00018874"/>
    </source>
</evidence>
<dbReference type="GO" id="GO:0000045">
    <property type="term" value="P:autophagosome assembly"/>
    <property type="evidence" value="ECO:0007669"/>
    <property type="project" value="TreeGrafter"/>
</dbReference>
<dbReference type="EnsemblMetazoa" id="AALB003970-RA">
    <property type="protein sequence ID" value="AALB003970-PA"/>
    <property type="gene ID" value="AALB003970"/>
</dbReference>
<keyword evidence="3" id="KW-0072">Autophagy</keyword>
<dbReference type="STRING" id="7167.A0A182FBT6"/>
<dbReference type="VEuPathDB" id="VectorBase:AALB003970"/>
<dbReference type="Pfam" id="PF07855">
    <property type="entry name" value="ATG101"/>
    <property type="match status" value="1"/>
</dbReference>
<accession>A0A182FBT6</accession>
<dbReference type="AlphaFoldDB" id="A0A182FBT6"/>
<feature type="compositionally biased region" description="Basic and acidic residues" evidence="4">
    <location>
        <begin position="13"/>
        <end position="31"/>
    </location>
</feature>
<evidence type="ECO:0000313" key="6">
    <source>
        <dbReference type="Proteomes" id="UP000069272"/>
    </source>
</evidence>
<feature type="compositionally biased region" description="Low complexity" evidence="4">
    <location>
        <begin position="1"/>
        <end position="12"/>
    </location>
</feature>
<dbReference type="PANTHER" id="PTHR13292">
    <property type="entry name" value="AUTOPHAGY-RELATED PROTEIN 101"/>
    <property type="match status" value="1"/>
</dbReference>
<dbReference type="GO" id="GO:0019901">
    <property type="term" value="F:protein kinase binding"/>
    <property type="evidence" value="ECO:0007669"/>
    <property type="project" value="TreeGrafter"/>
</dbReference>
<organism evidence="5 6">
    <name type="scientific">Anopheles albimanus</name>
    <name type="common">New world malaria mosquito</name>
    <dbReference type="NCBI Taxonomy" id="7167"/>
    <lineage>
        <taxon>Eukaryota</taxon>
        <taxon>Metazoa</taxon>
        <taxon>Ecdysozoa</taxon>
        <taxon>Arthropoda</taxon>
        <taxon>Hexapoda</taxon>
        <taxon>Insecta</taxon>
        <taxon>Pterygota</taxon>
        <taxon>Neoptera</taxon>
        <taxon>Endopterygota</taxon>
        <taxon>Diptera</taxon>
        <taxon>Nematocera</taxon>
        <taxon>Culicoidea</taxon>
        <taxon>Culicidae</taxon>
        <taxon>Anophelinae</taxon>
        <taxon>Anopheles</taxon>
    </lineage>
</organism>
<protein>
    <recommendedName>
        <fullName evidence="2">Autophagy-related protein 101</fullName>
    </recommendedName>
</protein>
<comment type="similarity">
    <text evidence="1">Belongs to the ATG101 family.</text>
</comment>
<dbReference type="InterPro" id="IPR012445">
    <property type="entry name" value="ATG101"/>
</dbReference>
<reference evidence="5 6" key="1">
    <citation type="journal article" date="2017" name="G3 (Bethesda)">
        <title>The Physical Genome Mapping of Anopheles albimanus Corrected Scaffold Misassemblies and Identified Interarm Rearrangements in Genus Anopheles.</title>
        <authorList>
            <person name="Artemov G.N."/>
            <person name="Peery A.N."/>
            <person name="Jiang X."/>
            <person name="Tu Z."/>
            <person name="Stegniy V.N."/>
            <person name="Sharakhova M.V."/>
            <person name="Sharakhov I.V."/>
        </authorList>
    </citation>
    <scope>NUCLEOTIDE SEQUENCE [LARGE SCALE GENOMIC DNA]</scope>
    <source>
        <strain evidence="5 6">ALBI9_A</strain>
    </source>
</reference>
<sequence>MTGTIRRTTTTQREQRARTASHEDTNSKQGELEKSEVLTAYPYTPGVCTMNARSHTFTLQLEPCQLEEAAASIFHTILFHRSLGKFRIIDHSSYTAGSLGYQEVDCQLIDLTYIRCSSQSLDQTVYRQLVAFARQLHSGHVGQISLEFYQRRRNRWHTYQTAASCFPWEVWSVQLELLELRDERERELCRDRLGDTLRETICGIVELVGRDDYLPDVPCRNELHMVYDTSYPDVQPYLFQFRNTTQGTTVPSFGATVGKTLQKLMDPFG</sequence>
<dbReference type="GO" id="GO:0000407">
    <property type="term" value="C:phagophore assembly site"/>
    <property type="evidence" value="ECO:0007669"/>
    <property type="project" value="TreeGrafter"/>
</dbReference>
<proteinExistence type="inferred from homology"/>
<feature type="region of interest" description="Disordered" evidence="4">
    <location>
        <begin position="1"/>
        <end position="31"/>
    </location>
</feature>
<name>A0A182FBT6_ANOAL</name>
<evidence type="ECO:0000256" key="1">
    <source>
        <dbReference type="ARBA" id="ARBA00007130"/>
    </source>
</evidence>
<evidence type="ECO:0000256" key="3">
    <source>
        <dbReference type="ARBA" id="ARBA00023006"/>
    </source>
</evidence>
<reference evidence="5" key="2">
    <citation type="submission" date="2022-08" db="UniProtKB">
        <authorList>
            <consortium name="EnsemblMetazoa"/>
        </authorList>
    </citation>
    <scope>IDENTIFICATION</scope>
    <source>
        <strain evidence="5">STECLA/ALBI9_A</strain>
    </source>
</reference>